<reference evidence="1" key="1">
    <citation type="journal article" date="2020" name="Nature">
        <title>Giant virus diversity and host interactions through global metagenomics.</title>
        <authorList>
            <person name="Schulz F."/>
            <person name="Roux S."/>
            <person name="Paez-Espino D."/>
            <person name="Jungbluth S."/>
            <person name="Walsh D.A."/>
            <person name="Denef V.J."/>
            <person name="McMahon K.D."/>
            <person name="Konstantinidis K.T."/>
            <person name="Eloe-Fadrosh E.A."/>
            <person name="Kyrpides N.C."/>
            <person name="Woyke T."/>
        </authorList>
    </citation>
    <scope>NUCLEOTIDE SEQUENCE</scope>
    <source>
        <strain evidence="1">GVMAG-M-3300023174-107</strain>
    </source>
</reference>
<evidence type="ECO:0000313" key="1">
    <source>
        <dbReference type="EMBL" id="QHT10741.1"/>
    </source>
</evidence>
<organism evidence="1">
    <name type="scientific">viral metagenome</name>
    <dbReference type="NCBI Taxonomy" id="1070528"/>
    <lineage>
        <taxon>unclassified sequences</taxon>
        <taxon>metagenomes</taxon>
        <taxon>organismal metagenomes</taxon>
    </lineage>
</organism>
<proteinExistence type="predicted"/>
<dbReference type="AlphaFoldDB" id="A0A6C0D2E5"/>
<name>A0A6C0D2E5_9ZZZZ</name>
<protein>
    <submittedName>
        <fullName evidence="1">Uncharacterized protein</fullName>
    </submittedName>
</protein>
<dbReference type="EMBL" id="MN739526">
    <property type="protein sequence ID" value="QHT10741.1"/>
    <property type="molecule type" value="Genomic_DNA"/>
</dbReference>
<accession>A0A6C0D2E5</accession>
<sequence>MKYLPIELKYKVMSYFPILDENRKLLNNIIKNYKNYFIKALLYEYSKYFDDTYYITKYILEWPYINEILSRVTNSKDLLIEIFNECTLQETQYLYLFITFRFQSPLS</sequence>